<evidence type="ECO:0000313" key="4">
    <source>
        <dbReference type="Proteomes" id="UP000198393"/>
    </source>
</evidence>
<keyword evidence="1" id="KW-0812">Transmembrane</keyword>
<gene>
    <name evidence="3" type="ORF">SAMN05421640_2658</name>
</gene>
<evidence type="ECO:0000313" key="3">
    <source>
        <dbReference type="EMBL" id="SNT17426.1"/>
    </source>
</evidence>
<dbReference type="OrthoDB" id="1438991at2"/>
<reference evidence="3 4" key="1">
    <citation type="submission" date="2017-06" db="EMBL/GenBank/DDBJ databases">
        <authorList>
            <person name="Kim H.J."/>
            <person name="Triplett B.A."/>
        </authorList>
    </citation>
    <scope>NUCLEOTIDE SEQUENCE [LARGE SCALE GENOMIC DNA]</scope>
    <source>
        <strain evidence="3 4">DSM 19307</strain>
    </source>
</reference>
<accession>A0A239KGC0</accession>
<dbReference type="Pfam" id="PF12729">
    <property type="entry name" value="4HB_MCP_1"/>
    <property type="match status" value="1"/>
</dbReference>
<dbReference type="Proteomes" id="UP000198393">
    <property type="component" value="Unassembled WGS sequence"/>
</dbReference>
<keyword evidence="1" id="KW-0472">Membrane</keyword>
<evidence type="ECO:0000259" key="2">
    <source>
        <dbReference type="Pfam" id="PF12729"/>
    </source>
</evidence>
<organism evidence="3 4">
    <name type="scientific">Ekhidna lutea</name>
    <dbReference type="NCBI Taxonomy" id="447679"/>
    <lineage>
        <taxon>Bacteria</taxon>
        <taxon>Pseudomonadati</taxon>
        <taxon>Bacteroidota</taxon>
        <taxon>Cytophagia</taxon>
        <taxon>Cytophagales</taxon>
        <taxon>Reichenbachiellaceae</taxon>
        <taxon>Ekhidna</taxon>
    </lineage>
</organism>
<feature type="domain" description="Chemotaxis methyl-accepting receptor HlyB-like 4HB MCP" evidence="2">
    <location>
        <begin position="4"/>
        <end position="171"/>
    </location>
</feature>
<evidence type="ECO:0000256" key="1">
    <source>
        <dbReference type="SAM" id="Phobius"/>
    </source>
</evidence>
<name>A0A239KGC0_EKHLU</name>
<dbReference type="EMBL" id="FZPD01000004">
    <property type="protein sequence ID" value="SNT17426.1"/>
    <property type="molecule type" value="Genomic_DNA"/>
</dbReference>
<proteinExistence type="predicted"/>
<sequence length="205" mass="23481">MDSKMTLSQRLRMGAALVVVFLLVLATNLMDSNHFKVVQKGLTTVFEDRLLAKDYLYKISRQVQKKKVIIQSSDIEELTDLNEMLNDSIQVLIHRFASTELTENESLAFESLQTHIRSLNEYESNLLRNESINTELNIAGSERYFSAIYGDLDSLFKIQLEESDRVISNSNRTIDTSNRISRIEIGVLIVIGLLIQLLIFLRPIK</sequence>
<dbReference type="InterPro" id="IPR024478">
    <property type="entry name" value="HlyB_4HB_MCP"/>
</dbReference>
<keyword evidence="4" id="KW-1185">Reference proteome</keyword>
<protein>
    <submittedName>
        <fullName evidence="3">Four helix bundle sensory module for signal transduction</fullName>
    </submittedName>
</protein>
<keyword evidence="1" id="KW-1133">Transmembrane helix</keyword>
<feature type="transmembrane region" description="Helical" evidence="1">
    <location>
        <begin position="183"/>
        <end position="201"/>
    </location>
</feature>
<dbReference type="AlphaFoldDB" id="A0A239KGC0"/>
<dbReference type="RefSeq" id="WP_089357348.1">
    <property type="nucleotide sequence ID" value="NZ_FZPD01000004.1"/>
</dbReference>